<evidence type="ECO:0000313" key="1">
    <source>
        <dbReference type="EMBL" id="MBA4659208.1"/>
    </source>
</evidence>
<protein>
    <submittedName>
        <fullName evidence="1">Uncharacterized protein</fullName>
    </submittedName>
</protein>
<organism evidence="1">
    <name type="scientific">Opuntia streptacantha</name>
    <name type="common">Prickly pear cactus</name>
    <name type="synonym">Opuntia cardona</name>
    <dbReference type="NCBI Taxonomy" id="393608"/>
    <lineage>
        <taxon>Eukaryota</taxon>
        <taxon>Viridiplantae</taxon>
        <taxon>Streptophyta</taxon>
        <taxon>Embryophyta</taxon>
        <taxon>Tracheophyta</taxon>
        <taxon>Spermatophyta</taxon>
        <taxon>Magnoliopsida</taxon>
        <taxon>eudicotyledons</taxon>
        <taxon>Gunneridae</taxon>
        <taxon>Pentapetalae</taxon>
        <taxon>Caryophyllales</taxon>
        <taxon>Cactineae</taxon>
        <taxon>Cactaceae</taxon>
        <taxon>Opuntioideae</taxon>
        <taxon>Opuntia</taxon>
    </lineage>
</organism>
<reference evidence="1" key="2">
    <citation type="submission" date="2020-07" db="EMBL/GenBank/DDBJ databases">
        <authorList>
            <person name="Vera ALvarez R."/>
            <person name="Arias-Moreno D.M."/>
            <person name="Jimenez-Jacinto V."/>
            <person name="Jimenez-Bremont J.F."/>
            <person name="Swaminathan K."/>
            <person name="Moose S.P."/>
            <person name="Guerrero-Gonzalez M.L."/>
            <person name="Marino-Ramirez L."/>
            <person name="Landsman D."/>
            <person name="Rodriguez-Kessler M."/>
            <person name="Delgado-Sanchez P."/>
        </authorList>
    </citation>
    <scope>NUCLEOTIDE SEQUENCE</scope>
    <source>
        <tissue evidence="1">Cladode</tissue>
    </source>
</reference>
<dbReference type="EMBL" id="GISG01203163">
    <property type="protein sequence ID" value="MBA4659208.1"/>
    <property type="molecule type" value="Transcribed_RNA"/>
</dbReference>
<proteinExistence type="predicted"/>
<sequence length="118" mass="13411">MIVRESSIIDHLIQIPSSYINITKLAMQRNHHIVHVSIRSKITPNLHCFPQQCSTSSIKFSHAFLQGKPEKLNPGGTPPFLHSIQELQRLVKSIGSFDQCTQKRVISRNIPRIPAHLK</sequence>
<name>A0A7C9ECU1_OPUST</name>
<dbReference type="AlphaFoldDB" id="A0A7C9ECU1"/>
<accession>A0A7C9ECU1</accession>
<reference evidence="1" key="1">
    <citation type="journal article" date="2013" name="J. Plant Res.">
        <title>Effect of fungi and light on seed germination of three Opuntia species from semiarid lands of central Mexico.</title>
        <authorList>
            <person name="Delgado-Sanchez P."/>
            <person name="Jimenez-Bremont J.F."/>
            <person name="Guerrero-Gonzalez Mde L."/>
            <person name="Flores J."/>
        </authorList>
    </citation>
    <scope>NUCLEOTIDE SEQUENCE</scope>
    <source>
        <tissue evidence="1">Cladode</tissue>
    </source>
</reference>